<evidence type="ECO:0000313" key="2">
    <source>
        <dbReference type="Proteomes" id="UP000035287"/>
    </source>
</evidence>
<keyword evidence="2" id="KW-1185">Reference proteome</keyword>
<sequence>MALPPLKKKPSGIYYVDLRGRGLGRVSLETRDRNAAIAKRREVLAADPETLSQPEQSRKRVGKATMNELFERAQATVWRTAKSQGTIRSNIKILGGLIGDEDVTDMTYTRLEKLAQELKDMGYAPATVKRKLDAVSKVLTMAAKWTDDEGRPLLTAKPPMPSIRVDNQKDRVLSRVEEAALFNAVEARRQAEPNRQWRRYASLLRFLLDTGARLGEALETGPQSLSTVMGPDGEPVTLVTFARYRTKSDKPRSVPLTTAAQEALEALSEDLGFSRKTKEVTYFPLTSATAWYMFKNLREDLKEVGLNIDDVTLHTLRHTCLTRLAQGGMELLRLQKWAGHSDPKITAERYVHLRTDDLVGGLDILQRSNPISPTNVTFMEATAKGDTDGTVVLN</sequence>
<protein>
    <submittedName>
        <fullName evidence="1">Uncharacterized protein</fullName>
    </submittedName>
</protein>
<dbReference type="Gene3D" id="1.10.150.130">
    <property type="match status" value="1"/>
</dbReference>
<dbReference type="InterPro" id="IPR013762">
    <property type="entry name" value="Integrase-like_cat_sf"/>
</dbReference>
<dbReference type="Proteomes" id="UP000035287">
    <property type="component" value="Chromosome"/>
</dbReference>
<proteinExistence type="predicted"/>
<dbReference type="RefSeq" id="WP_047820052.1">
    <property type="nucleotide sequence ID" value="NZ_CP011770.1"/>
</dbReference>
<dbReference type="OrthoDB" id="7615137at2"/>
<dbReference type="PROSITE" id="PS51900">
    <property type="entry name" value="CB"/>
    <property type="match status" value="1"/>
</dbReference>
<reference evidence="1 2" key="1">
    <citation type="submission" date="2015-06" db="EMBL/GenBank/DDBJ databases">
        <authorList>
            <person name="Zeng Y."/>
            <person name="Huang Y."/>
        </authorList>
    </citation>
    <scope>NUCLEOTIDE SEQUENCE [LARGE SCALE GENOMIC DNA]</scope>
    <source>
        <strain evidence="1 2">PQ-2</strain>
    </source>
</reference>
<dbReference type="Pfam" id="PF00589">
    <property type="entry name" value="Phage_integrase"/>
    <property type="match status" value="1"/>
</dbReference>
<dbReference type="PANTHER" id="PTHR30349">
    <property type="entry name" value="PHAGE INTEGRASE-RELATED"/>
    <property type="match status" value="1"/>
</dbReference>
<accession>A0A0G3XDT5</accession>
<dbReference type="GO" id="GO:0006310">
    <property type="term" value="P:DNA recombination"/>
    <property type="evidence" value="ECO:0007669"/>
    <property type="project" value="InterPro"/>
</dbReference>
<dbReference type="EMBL" id="CP011770">
    <property type="protein sequence ID" value="AKM09362.1"/>
    <property type="molecule type" value="Genomic_DNA"/>
</dbReference>
<dbReference type="PANTHER" id="PTHR30349:SF94">
    <property type="entry name" value="INTEGRASE_RECOMBINASE HI_1414-RELATED"/>
    <property type="match status" value="1"/>
</dbReference>
<dbReference type="InterPro" id="IPR050090">
    <property type="entry name" value="Tyrosine_recombinase_XerCD"/>
</dbReference>
<dbReference type="PROSITE" id="PS51898">
    <property type="entry name" value="TYR_RECOMBINASE"/>
    <property type="match status" value="1"/>
</dbReference>
<dbReference type="KEGG" id="cna:AB433_04180"/>
<dbReference type="GO" id="GO:0003677">
    <property type="term" value="F:DNA binding"/>
    <property type="evidence" value="ECO:0007669"/>
    <property type="project" value="UniProtKB-UniRule"/>
</dbReference>
<dbReference type="PATRIC" id="fig|1348774.3.peg.869"/>
<dbReference type="InterPro" id="IPR044068">
    <property type="entry name" value="CB"/>
</dbReference>
<dbReference type="InterPro" id="IPR010998">
    <property type="entry name" value="Integrase_recombinase_N"/>
</dbReference>
<dbReference type="InterPro" id="IPR002104">
    <property type="entry name" value="Integrase_catalytic"/>
</dbReference>
<name>A0A0G3XDT5_9SPHN</name>
<dbReference type="AlphaFoldDB" id="A0A0G3XDT5"/>
<dbReference type="CDD" id="cd00796">
    <property type="entry name" value="INT_Rci_Hp1_C"/>
    <property type="match status" value="1"/>
</dbReference>
<dbReference type="Gene3D" id="1.10.443.10">
    <property type="entry name" value="Intergrase catalytic core"/>
    <property type="match status" value="1"/>
</dbReference>
<evidence type="ECO:0000313" key="1">
    <source>
        <dbReference type="EMBL" id="AKM09362.1"/>
    </source>
</evidence>
<dbReference type="SUPFAM" id="SSF56349">
    <property type="entry name" value="DNA breaking-rejoining enzymes"/>
    <property type="match status" value="1"/>
</dbReference>
<dbReference type="GO" id="GO:0015074">
    <property type="term" value="P:DNA integration"/>
    <property type="evidence" value="ECO:0007669"/>
    <property type="project" value="InterPro"/>
</dbReference>
<gene>
    <name evidence="1" type="ORF">AB433_04180</name>
</gene>
<organism evidence="1 2">
    <name type="scientific">Croceicoccus naphthovorans</name>
    <dbReference type="NCBI Taxonomy" id="1348774"/>
    <lineage>
        <taxon>Bacteria</taxon>
        <taxon>Pseudomonadati</taxon>
        <taxon>Pseudomonadota</taxon>
        <taxon>Alphaproteobacteria</taxon>
        <taxon>Sphingomonadales</taxon>
        <taxon>Erythrobacteraceae</taxon>
        <taxon>Croceicoccus</taxon>
    </lineage>
</organism>
<dbReference type="InterPro" id="IPR011010">
    <property type="entry name" value="DNA_brk_join_enz"/>
</dbReference>